<name>A0A834GPT8_RHOSS</name>
<gene>
    <name evidence="2" type="ORF">RHSIM_Rhsim07G0148000</name>
</gene>
<dbReference type="Proteomes" id="UP000626092">
    <property type="component" value="Unassembled WGS sequence"/>
</dbReference>
<dbReference type="OrthoDB" id="1938625at2759"/>
<dbReference type="AlphaFoldDB" id="A0A834GPT8"/>
<sequence length="620" mass="68014">MHSSFTPNYQLRGTNALIGPTSTTSRGSHSSGQRLWHLTWVPELEWGLAGLSFGQQDELLLYPNQISRSGFEVTVVSWVTVVSRSGHPDLIGEPITRGYNQFKAMGDLLEGGEFFLPSPDTWSQLHSRTTSTAGSSPDLLTITEDIKLPVGLAAYKGRASQVLFCSNVELTSYLRSQPPFIEGSVVGPTISSMASLEVLLTPEKQMLLFPGLGGSLDNSWNSRRERTHELGLRVVAADPWAGIPPSDINVWNSHELEFLRSQPLRLDMDDRRNHLFRVGDGQFTMEEVNIVLSKTEALKEGSSSNNTIVVAVIIGQIVTVTQVGNENQKVDCENFKQSNSSPPDSHSPKEEISDSEDELLEVFEGVVSSNQEEAVEQVSKGSTVFNKYLSKSAKKRLKKQAKEESIRELPSIKHIRNALSEFEALSGLYPSSGKSSIFFFGVSLRIKESILQEIGCQKGSLPFVICPLDRIDRSFSSANASNKVNILISSWSFVTAAAFGSLLETKSMLAAMTVMYIISLAATAVVEPNCCYGSAGSPTDVADAVFCHWSFGCGFLSHSQIREFKSLACKRFVVLLFCRYCCSERIPAPIRGLLLITVDAVQQLAVATADFYVVLSVLKL</sequence>
<feature type="compositionally biased region" description="Polar residues" evidence="1">
    <location>
        <begin position="335"/>
        <end position="344"/>
    </location>
</feature>
<proteinExistence type="predicted"/>
<evidence type="ECO:0000256" key="1">
    <source>
        <dbReference type="SAM" id="MobiDB-lite"/>
    </source>
</evidence>
<protein>
    <submittedName>
        <fullName evidence="2">Uncharacterized protein</fullName>
    </submittedName>
</protein>
<evidence type="ECO:0000313" key="2">
    <source>
        <dbReference type="EMBL" id="KAF7139522.1"/>
    </source>
</evidence>
<accession>A0A834GPT8</accession>
<comment type="caution">
    <text evidence="2">The sequence shown here is derived from an EMBL/GenBank/DDBJ whole genome shotgun (WGS) entry which is preliminary data.</text>
</comment>
<feature type="region of interest" description="Disordered" evidence="1">
    <location>
        <begin position="333"/>
        <end position="354"/>
    </location>
</feature>
<evidence type="ECO:0000313" key="3">
    <source>
        <dbReference type="Proteomes" id="UP000626092"/>
    </source>
</evidence>
<organism evidence="2 3">
    <name type="scientific">Rhododendron simsii</name>
    <name type="common">Sims's rhododendron</name>
    <dbReference type="NCBI Taxonomy" id="118357"/>
    <lineage>
        <taxon>Eukaryota</taxon>
        <taxon>Viridiplantae</taxon>
        <taxon>Streptophyta</taxon>
        <taxon>Embryophyta</taxon>
        <taxon>Tracheophyta</taxon>
        <taxon>Spermatophyta</taxon>
        <taxon>Magnoliopsida</taxon>
        <taxon>eudicotyledons</taxon>
        <taxon>Gunneridae</taxon>
        <taxon>Pentapetalae</taxon>
        <taxon>asterids</taxon>
        <taxon>Ericales</taxon>
        <taxon>Ericaceae</taxon>
        <taxon>Ericoideae</taxon>
        <taxon>Rhodoreae</taxon>
        <taxon>Rhododendron</taxon>
    </lineage>
</organism>
<reference evidence="2" key="1">
    <citation type="submission" date="2019-11" db="EMBL/GenBank/DDBJ databases">
        <authorList>
            <person name="Liu Y."/>
            <person name="Hou J."/>
            <person name="Li T.-Q."/>
            <person name="Guan C.-H."/>
            <person name="Wu X."/>
            <person name="Wu H.-Z."/>
            <person name="Ling F."/>
            <person name="Zhang R."/>
            <person name="Shi X.-G."/>
            <person name="Ren J.-P."/>
            <person name="Chen E.-F."/>
            <person name="Sun J.-M."/>
        </authorList>
    </citation>
    <scope>NUCLEOTIDE SEQUENCE</scope>
    <source>
        <strain evidence="2">Adult_tree_wgs_1</strain>
        <tissue evidence="2">Leaves</tissue>
    </source>
</reference>
<keyword evidence="3" id="KW-1185">Reference proteome</keyword>
<dbReference type="EMBL" id="WJXA01000007">
    <property type="protein sequence ID" value="KAF7139522.1"/>
    <property type="molecule type" value="Genomic_DNA"/>
</dbReference>